<keyword evidence="3" id="KW-1185">Reference proteome</keyword>
<name>A0ABS1DR62_RUBGE</name>
<proteinExistence type="predicted"/>
<sequence>MKYPIAIEPDRPGTTWRVTVPDLPGCSAVGAGVDDAIRAASAAIARWIDEAAAEGRDVPLPRSIDLHRERERFASAIWALADVDQSVLEDRVERVNISLPSRVLRRVDEAAHRARESRSGWLQRVAVEAISRSNRARG</sequence>
<dbReference type="InterPro" id="IPR031807">
    <property type="entry name" value="HicB-like"/>
</dbReference>
<dbReference type="Gene3D" id="3.30.160.250">
    <property type="match status" value="1"/>
</dbReference>
<dbReference type="Proteomes" id="UP001041814">
    <property type="component" value="Unassembled WGS sequence"/>
</dbReference>
<dbReference type="PANTHER" id="PTHR34504:SF2">
    <property type="entry name" value="UPF0150 PROTEIN SSL0259"/>
    <property type="match status" value="1"/>
</dbReference>
<organism evidence="2 3">
    <name type="scientific">Rubrivivax gelatinosus</name>
    <name type="common">Rhodocyclus gelatinosus</name>
    <name type="synonym">Rhodopseudomonas gelatinosa</name>
    <dbReference type="NCBI Taxonomy" id="28068"/>
    <lineage>
        <taxon>Bacteria</taxon>
        <taxon>Pseudomonadati</taxon>
        <taxon>Pseudomonadota</taxon>
        <taxon>Betaproteobacteria</taxon>
        <taxon>Burkholderiales</taxon>
        <taxon>Sphaerotilaceae</taxon>
        <taxon>Rubrivivax</taxon>
    </lineage>
</organism>
<evidence type="ECO:0000313" key="3">
    <source>
        <dbReference type="Proteomes" id="UP001041814"/>
    </source>
</evidence>
<gene>
    <name evidence="2" type="ORF">CKO43_00660</name>
</gene>
<protein>
    <recommendedName>
        <fullName evidence="1">HicB-like antitoxin of toxin-antitoxin system domain-containing protein</fullName>
    </recommendedName>
</protein>
<comment type="caution">
    <text evidence="2">The sequence shown here is derived from an EMBL/GenBank/DDBJ whole genome shotgun (WGS) entry which is preliminary data.</text>
</comment>
<evidence type="ECO:0000259" key="1">
    <source>
        <dbReference type="Pfam" id="PF15919"/>
    </source>
</evidence>
<reference evidence="2" key="1">
    <citation type="submission" date="2017-08" db="EMBL/GenBank/DDBJ databases">
        <authorList>
            <person name="Imhoff J.F."/>
            <person name="Rahn T."/>
            <person name="Kuenzel S."/>
            <person name="Neulinger S.C."/>
        </authorList>
    </citation>
    <scope>NUCLEOTIDE SEQUENCE</scope>
    <source>
        <strain evidence="2">IM 151</strain>
    </source>
</reference>
<feature type="domain" description="HicB-like antitoxin of toxin-antitoxin system" evidence="1">
    <location>
        <begin position="3"/>
        <end position="126"/>
    </location>
</feature>
<accession>A0ABS1DR62</accession>
<dbReference type="InterPro" id="IPR035069">
    <property type="entry name" value="TTHA1013/TTHA0281-like"/>
</dbReference>
<evidence type="ECO:0000313" key="2">
    <source>
        <dbReference type="EMBL" id="MBK1711287.1"/>
    </source>
</evidence>
<dbReference type="SUPFAM" id="SSF143100">
    <property type="entry name" value="TTHA1013/TTHA0281-like"/>
    <property type="match status" value="1"/>
</dbReference>
<dbReference type="EMBL" id="NRRU01000001">
    <property type="protein sequence ID" value="MBK1711287.1"/>
    <property type="molecule type" value="Genomic_DNA"/>
</dbReference>
<dbReference type="Pfam" id="PF15919">
    <property type="entry name" value="HicB_lk_antitox"/>
    <property type="match status" value="1"/>
</dbReference>
<reference evidence="2" key="2">
    <citation type="journal article" date="2020" name="Microorganisms">
        <title>Osmotic Adaptation and Compatible Solute Biosynthesis of Phototrophic Bacteria as Revealed from Genome Analyses.</title>
        <authorList>
            <person name="Imhoff J.F."/>
            <person name="Rahn T."/>
            <person name="Kunzel S."/>
            <person name="Keller A."/>
            <person name="Neulinger S.C."/>
        </authorList>
    </citation>
    <scope>NUCLEOTIDE SEQUENCE</scope>
    <source>
        <strain evidence="2">IM 151</strain>
    </source>
</reference>
<dbReference type="RefSeq" id="WP_200377508.1">
    <property type="nucleotide sequence ID" value="NZ_NRRU01000001.1"/>
</dbReference>
<dbReference type="PANTHER" id="PTHR34504">
    <property type="entry name" value="ANTITOXIN HICB"/>
    <property type="match status" value="1"/>
</dbReference>
<dbReference type="InterPro" id="IPR051404">
    <property type="entry name" value="TA_system_antitoxin"/>
</dbReference>